<proteinExistence type="predicted"/>
<gene>
    <name evidence="1" type="ORF">AM231_25035</name>
</gene>
<dbReference type="OrthoDB" id="2889017at2"/>
<evidence type="ECO:0000313" key="2">
    <source>
        <dbReference type="Proteomes" id="UP000036932"/>
    </source>
</evidence>
<name>A0A0M1N1A5_9BACL</name>
<dbReference type="PATRIC" id="fig|1705565.3.peg.1183"/>
<comment type="caution">
    <text evidence="1">The sequence shown here is derived from an EMBL/GenBank/DDBJ whole genome shotgun (WGS) entry which is preliminary data.</text>
</comment>
<dbReference type="AlphaFoldDB" id="A0A0M1N1A5"/>
<evidence type="ECO:0000313" key="1">
    <source>
        <dbReference type="EMBL" id="KOR75932.1"/>
    </source>
</evidence>
<keyword evidence="2" id="KW-1185">Reference proteome</keyword>
<organism evidence="1 2">
    <name type="scientific">Paenibacillus solani</name>
    <dbReference type="NCBI Taxonomy" id="1705565"/>
    <lineage>
        <taxon>Bacteria</taxon>
        <taxon>Bacillati</taxon>
        <taxon>Bacillota</taxon>
        <taxon>Bacilli</taxon>
        <taxon>Bacillales</taxon>
        <taxon>Paenibacillaceae</taxon>
        <taxon>Paenibacillus</taxon>
    </lineage>
</organism>
<accession>A0A0M1N1A5</accession>
<reference evidence="2" key="1">
    <citation type="submission" date="2015-08" db="EMBL/GenBank/DDBJ databases">
        <title>Genome sequencing project for genomic taxonomy and phylogenomics of Bacillus-like bacteria.</title>
        <authorList>
            <person name="Liu B."/>
            <person name="Wang J."/>
            <person name="Zhu Y."/>
            <person name="Liu G."/>
            <person name="Chen Q."/>
            <person name="Chen Z."/>
            <person name="Lan J."/>
            <person name="Che J."/>
            <person name="Ge C."/>
            <person name="Shi H."/>
            <person name="Pan Z."/>
            <person name="Liu X."/>
        </authorList>
    </citation>
    <scope>NUCLEOTIDE SEQUENCE [LARGE SCALE GENOMIC DNA]</scope>
    <source>
        <strain evidence="2">FJAT-22460</strain>
    </source>
</reference>
<sequence>MSFDDLLKELQGQKSVQEDPDNVSLEKLFNESFMRKHSSHHSFGDFVTKGNFQVETHEDINNIPDELFDRHVSRETDFPDWKSMLEQAKADHAAATK</sequence>
<dbReference type="EMBL" id="LIUT01000008">
    <property type="protein sequence ID" value="KOR75932.1"/>
    <property type="molecule type" value="Genomic_DNA"/>
</dbReference>
<protein>
    <submittedName>
        <fullName evidence="1">Uncharacterized protein</fullName>
    </submittedName>
</protein>
<dbReference type="Proteomes" id="UP000036932">
    <property type="component" value="Unassembled WGS sequence"/>
</dbReference>
<dbReference type="RefSeq" id="WP_054405102.1">
    <property type="nucleotide sequence ID" value="NZ_JBCMXJ010000007.1"/>
</dbReference>